<dbReference type="AlphaFoldDB" id="A0A4T0IB87"/>
<name>A0A4T0IB87_WALIC</name>
<sequence>MRLTWLVFLCALLAAVLAWDKEDYEIFDIVAELERGEGKGVTFYSFLNVSPSASTSEITKAYRSTMLANHPDKNPGNKAIAERHTRLTTIGSILRNKEARKRYDFWLKRGVPYWKGGAYLFARFRPGLFTAITFLALLTALLQATVQRMNATKDVKRIARVRNIALSSGKRRCRVPLRDDGDIFIDCVVDGEEVSILDRDGSTHLITEEDVQKPSLYSLWPVTLTLAIAAPIMRLCNTSGDALHVATEPVLGEEGDESDEIDEKGHQVHNDIPKPPQKPLKASEKLRNTRRRRANK</sequence>
<evidence type="ECO:0000313" key="10">
    <source>
        <dbReference type="EMBL" id="TIB16687.1"/>
    </source>
</evidence>
<evidence type="ECO:0000256" key="6">
    <source>
        <dbReference type="SAM" id="MobiDB-lite"/>
    </source>
</evidence>
<evidence type="ECO:0000256" key="5">
    <source>
        <dbReference type="ARBA" id="ARBA00037847"/>
    </source>
</evidence>
<dbReference type="Proteomes" id="UP000306954">
    <property type="component" value="Unassembled WGS sequence"/>
</dbReference>
<evidence type="ECO:0000313" key="12">
    <source>
        <dbReference type="Proteomes" id="UP000306954"/>
    </source>
</evidence>
<evidence type="ECO:0000256" key="8">
    <source>
        <dbReference type="SAM" id="SignalP"/>
    </source>
</evidence>
<keyword evidence="3 7" id="KW-1133">Transmembrane helix</keyword>
<proteinExistence type="predicted"/>
<dbReference type="Gene3D" id="1.10.287.110">
    <property type="entry name" value="DnaJ domain"/>
    <property type="match status" value="1"/>
</dbReference>
<dbReference type="PRINTS" id="PR00625">
    <property type="entry name" value="JDOMAIN"/>
</dbReference>
<dbReference type="SUPFAM" id="SSF46565">
    <property type="entry name" value="Chaperone J-domain"/>
    <property type="match status" value="1"/>
</dbReference>
<organism evidence="10 12">
    <name type="scientific">Wallemia ichthyophaga</name>
    <dbReference type="NCBI Taxonomy" id="245174"/>
    <lineage>
        <taxon>Eukaryota</taxon>
        <taxon>Fungi</taxon>
        <taxon>Dikarya</taxon>
        <taxon>Basidiomycota</taxon>
        <taxon>Wallemiomycotina</taxon>
        <taxon>Wallemiomycetes</taxon>
        <taxon>Wallemiales</taxon>
        <taxon>Wallemiaceae</taxon>
        <taxon>Wallemia</taxon>
    </lineage>
</organism>
<feature type="compositionally biased region" description="Basic and acidic residues" evidence="6">
    <location>
        <begin position="263"/>
        <end position="272"/>
    </location>
</feature>
<keyword evidence="1 7" id="KW-0812">Transmembrane</keyword>
<accession>A0A4T0IB87</accession>
<evidence type="ECO:0000259" key="9">
    <source>
        <dbReference type="PROSITE" id="PS50076"/>
    </source>
</evidence>
<reference evidence="12 13" key="1">
    <citation type="submission" date="2019-03" db="EMBL/GenBank/DDBJ databases">
        <title>Sequencing 23 genomes of Wallemia ichthyophaga.</title>
        <authorList>
            <person name="Gostincar C."/>
        </authorList>
    </citation>
    <scope>NUCLEOTIDE SEQUENCE [LARGE SCALE GENOMIC DNA]</scope>
    <source>
        <strain evidence="11 13">EXF-6200</strain>
        <strain evidence="10 12">EXF-8621</strain>
    </source>
</reference>
<feature type="signal peptide" evidence="8">
    <location>
        <begin position="1"/>
        <end position="18"/>
    </location>
</feature>
<feature type="transmembrane region" description="Helical" evidence="7">
    <location>
        <begin position="127"/>
        <end position="146"/>
    </location>
</feature>
<dbReference type="OrthoDB" id="413400at2759"/>
<dbReference type="OMA" id="RRYDYFY"/>
<dbReference type="EMBL" id="SPOF01000003">
    <property type="protein sequence ID" value="TIB16687.1"/>
    <property type="molecule type" value="Genomic_DNA"/>
</dbReference>
<feature type="domain" description="J" evidence="9">
    <location>
        <begin position="42"/>
        <end position="107"/>
    </location>
</feature>
<feature type="region of interest" description="Disordered" evidence="6">
    <location>
        <begin position="252"/>
        <end position="296"/>
    </location>
</feature>
<dbReference type="CDD" id="cd06257">
    <property type="entry name" value="DnaJ"/>
    <property type="match status" value="1"/>
</dbReference>
<evidence type="ECO:0000313" key="13">
    <source>
        <dbReference type="Proteomes" id="UP000310689"/>
    </source>
</evidence>
<evidence type="ECO:0000256" key="7">
    <source>
        <dbReference type="SAM" id="Phobius"/>
    </source>
</evidence>
<evidence type="ECO:0000313" key="11">
    <source>
        <dbReference type="EMBL" id="TIB39220.1"/>
    </source>
</evidence>
<dbReference type="InterPro" id="IPR001623">
    <property type="entry name" value="DnaJ_domain"/>
</dbReference>
<dbReference type="PROSITE" id="PS50076">
    <property type="entry name" value="DNAJ_2"/>
    <property type="match status" value="1"/>
</dbReference>
<evidence type="ECO:0000256" key="1">
    <source>
        <dbReference type="ARBA" id="ARBA00022692"/>
    </source>
</evidence>
<comment type="subcellular location">
    <subcellularLocation>
        <location evidence="5">Endomembrane system</location>
        <topology evidence="5">Single-pass membrane protein</topology>
    </subcellularLocation>
</comment>
<evidence type="ECO:0000256" key="3">
    <source>
        <dbReference type="ARBA" id="ARBA00022989"/>
    </source>
</evidence>
<dbReference type="Proteomes" id="UP000310689">
    <property type="component" value="Unassembled WGS sequence"/>
</dbReference>
<dbReference type="Pfam" id="PF00226">
    <property type="entry name" value="DnaJ"/>
    <property type="match status" value="1"/>
</dbReference>
<keyword evidence="2 8" id="KW-0732">Signal</keyword>
<dbReference type="GO" id="GO:0012505">
    <property type="term" value="C:endomembrane system"/>
    <property type="evidence" value="ECO:0007669"/>
    <property type="project" value="UniProtKB-SubCell"/>
</dbReference>
<dbReference type="SMART" id="SM00271">
    <property type="entry name" value="DnaJ"/>
    <property type="match status" value="1"/>
</dbReference>
<dbReference type="InterPro" id="IPR036869">
    <property type="entry name" value="J_dom_sf"/>
</dbReference>
<dbReference type="PANTHER" id="PTHR44653">
    <property type="entry name" value="DNAJ HOMOLOG SUBFAMILY C MEMBER 1"/>
    <property type="match status" value="1"/>
</dbReference>
<gene>
    <name evidence="11" type="ORF">E3P86_01219</name>
    <name evidence="10" type="ORF">E3P90_00425</name>
</gene>
<protein>
    <recommendedName>
        <fullName evidence="9">J domain-containing protein</fullName>
    </recommendedName>
</protein>
<feature type="chain" id="PRO_5044609156" description="J domain-containing protein" evidence="8">
    <location>
        <begin position="19"/>
        <end position="296"/>
    </location>
</feature>
<evidence type="ECO:0000256" key="4">
    <source>
        <dbReference type="ARBA" id="ARBA00023136"/>
    </source>
</evidence>
<evidence type="ECO:0000256" key="2">
    <source>
        <dbReference type="ARBA" id="ARBA00022729"/>
    </source>
</evidence>
<keyword evidence="4 7" id="KW-0472">Membrane</keyword>
<dbReference type="EMBL" id="SPOI01000038">
    <property type="protein sequence ID" value="TIB39220.1"/>
    <property type="molecule type" value="Genomic_DNA"/>
</dbReference>
<dbReference type="PANTHER" id="PTHR44653:SF2">
    <property type="entry name" value="DNAJ HOMOLOG SUBFAMILY C MEMBER 1"/>
    <property type="match status" value="1"/>
</dbReference>
<feature type="compositionally biased region" description="Acidic residues" evidence="6">
    <location>
        <begin position="252"/>
        <end position="262"/>
    </location>
</feature>
<comment type="caution">
    <text evidence="10">The sequence shown here is derived from an EMBL/GenBank/DDBJ whole genome shotgun (WGS) entry which is preliminary data.</text>
</comment>
<dbReference type="InterPro" id="IPR052606">
    <property type="entry name" value="DnaJ_domain_protein"/>
</dbReference>